<feature type="region of interest" description="Disordered" evidence="1">
    <location>
        <begin position="24"/>
        <end position="67"/>
    </location>
</feature>
<dbReference type="EMBL" id="AP024702">
    <property type="protein sequence ID" value="BCX46485.1"/>
    <property type="molecule type" value="Genomic_DNA"/>
</dbReference>
<reference evidence="3 4" key="1">
    <citation type="submission" date="2021-06" db="EMBL/GenBank/DDBJ databases">
        <title>Complete genome of Haloferula helveola possessing various polysaccharide degrading enzymes.</title>
        <authorList>
            <person name="Takami H."/>
            <person name="Huang C."/>
            <person name="Hamasaki K."/>
        </authorList>
    </citation>
    <scope>NUCLEOTIDE SEQUENCE [LARGE SCALE GENOMIC DNA]</scope>
    <source>
        <strain evidence="3 4">CN-1</strain>
    </source>
</reference>
<sequence length="67" mass="7007">MRLMKFLGLLSVLGLILALGSCTTSDPDLDPKPTTPQSSSSQNPWNRPISGQGGGAIGGALPNQMRR</sequence>
<evidence type="ECO:0008006" key="5">
    <source>
        <dbReference type="Google" id="ProtNLM"/>
    </source>
</evidence>
<evidence type="ECO:0000256" key="2">
    <source>
        <dbReference type="SAM" id="SignalP"/>
    </source>
</evidence>
<feature type="chain" id="PRO_5045744774" description="Lipoprotein" evidence="2">
    <location>
        <begin position="25"/>
        <end position="67"/>
    </location>
</feature>
<keyword evidence="2" id="KW-0732">Signal</keyword>
<gene>
    <name evidence="3" type="ORF">HAHE_03930</name>
</gene>
<protein>
    <recommendedName>
        <fullName evidence="5">Lipoprotein</fullName>
    </recommendedName>
</protein>
<accession>A0ABM7RA59</accession>
<keyword evidence="4" id="KW-1185">Reference proteome</keyword>
<proteinExistence type="predicted"/>
<evidence type="ECO:0000313" key="4">
    <source>
        <dbReference type="Proteomes" id="UP001374893"/>
    </source>
</evidence>
<dbReference type="RefSeq" id="WP_338688138.1">
    <property type="nucleotide sequence ID" value="NZ_AP024702.1"/>
</dbReference>
<evidence type="ECO:0000256" key="1">
    <source>
        <dbReference type="SAM" id="MobiDB-lite"/>
    </source>
</evidence>
<feature type="signal peptide" evidence="2">
    <location>
        <begin position="1"/>
        <end position="24"/>
    </location>
</feature>
<organism evidence="3 4">
    <name type="scientific">Haloferula helveola</name>
    <dbReference type="NCBI Taxonomy" id="490095"/>
    <lineage>
        <taxon>Bacteria</taxon>
        <taxon>Pseudomonadati</taxon>
        <taxon>Verrucomicrobiota</taxon>
        <taxon>Verrucomicrobiia</taxon>
        <taxon>Verrucomicrobiales</taxon>
        <taxon>Verrucomicrobiaceae</taxon>
        <taxon>Haloferula</taxon>
    </lineage>
</organism>
<evidence type="ECO:0000313" key="3">
    <source>
        <dbReference type="EMBL" id="BCX46485.1"/>
    </source>
</evidence>
<dbReference type="Proteomes" id="UP001374893">
    <property type="component" value="Chromosome"/>
</dbReference>
<name>A0ABM7RA59_9BACT</name>
<dbReference type="PROSITE" id="PS51257">
    <property type="entry name" value="PROKAR_LIPOPROTEIN"/>
    <property type="match status" value="1"/>
</dbReference>